<comment type="caution">
    <text evidence="2">The sequence shown here is derived from an EMBL/GenBank/DDBJ whole genome shotgun (WGS) entry which is preliminary data.</text>
</comment>
<accession>A0A4Q7YQL8</accession>
<organism evidence="2 3">
    <name type="scientific">Edaphobacter modestus</name>
    <dbReference type="NCBI Taxonomy" id="388466"/>
    <lineage>
        <taxon>Bacteria</taxon>
        <taxon>Pseudomonadati</taxon>
        <taxon>Acidobacteriota</taxon>
        <taxon>Terriglobia</taxon>
        <taxon>Terriglobales</taxon>
        <taxon>Acidobacteriaceae</taxon>
        <taxon>Edaphobacter</taxon>
    </lineage>
</organism>
<protein>
    <submittedName>
        <fullName evidence="2">Uncharacterized protein</fullName>
    </submittedName>
</protein>
<gene>
    <name evidence="2" type="ORF">BDD14_0392</name>
</gene>
<keyword evidence="3" id="KW-1185">Reference proteome</keyword>
<reference evidence="2 3" key="1">
    <citation type="submission" date="2019-02" db="EMBL/GenBank/DDBJ databases">
        <title>Genomic Encyclopedia of Archaeal and Bacterial Type Strains, Phase II (KMG-II): from individual species to whole genera.</title>
        <authorList>
            <person name="Goeker M."/>
        </authorList>
    </citation>
    <scope>NUCLEOTIDE SEQUENCE [LARGE SCALE GENOMIC DNA]</scope>
    <source>
        <strain evidence="2 3">DSM 18101</strain>
    </source>
</reference>
<evidence type="ECO:0000313" key="3">
    <source>
        <dbReference type="Proteomes" id="UP000292958"/>
    </source>
</evidence>
<feature type="region of interest" description="Disordered" evidence="1">
    <location>
        <begin position="1"/>
        <end position="20"/>
    </location>
</feature>
<proteinExistence type="predicted"/>
<name>A0A4Q7YQL8_9BACT</name>
<dbReference type="EMBL" id="SHKW01000001">
    <property type="protein sequence ID" value="RZU39065.1"/>
    <property type="molecule type" value="Genomic_DNA"/>
</dbReference>
<sequence>MVRIQASGCSKGISHARRSARTMSAEIQMTIQGRAMIFATILGLG</sequence>
<dbReference type="Proteomes" id="UP000292958">
    <property type="component" value="Unassembled WGS sequence"/>
</dbReference>
<evidence type="ECO:0000313" key="2">
    <source>
        <dbReference type="EMBL" id="RZU39065.1"/>
    </source>
</evidence>
<dbReference type="AlphaFoldDB" id="A0A4Q7YQL8"/>
<evidence type="ECO:0000256" key="1">
    <source>
        <dbReference type="SAM" id="MobiDB-lite"/>
    </source>
</evidence>
<dbReference type="RefSeq" id="WP_165419875.1">
    <property type="nucleotide sequence ID" value="NZ_SHKW01000001.1"/>
</dbReference>